<dbReference type="AlphaFoldDB" id="A0A0F5YEL9"/>
<evidence type="ECO:0000259" key="6">
    <source>
        <dbReference type="Pfam" id="PF04116"/>
    </source>
</evidence>
<evidence type="ECO:0000256" key="1">
    <source>
        <dbReference type="ARBA" id="ARBA00004370"/>
    </source>
</evidence>
<dbReference type="EMBL" id="LATL02000126">
    <property type="protein sequence ID" value="KKD37198.1"/>
    <property type="molecule type" value="Genomic_DNA"/>
</dbReference>
<evidence type="ECO:0000256" key="2">
    <source>
        <dbReference type="ARBA" id="ARBA00022692"/>
    </source>
</evidence>
<dbReference type="PANTHER" id="PTHR11863">
    <property type="entry name" value="STEROL DESATURASE"/>
    <property type="match status" value="1"/>
</dbReference>
<keyword evidence="2 5" id="KW-0812">Transmembrane</keyword>
<dbReference type="Pfam" id="PF04116">
    <property type="entry name" value="FA_hydroxylase"/>
    <property type="match status" value="1"/>
</dbReference>
<comment type="subcellular location">
    <subcellularLocation>
        <location evidence="1">Membrane</location>
    </subcellularLocation>
</comment>
<dbReference type="GO" id="GO:0005506">
    <property type="term" value="F:iron ion binding"/>
    <property type="evidence" value="ECO:0007669"/>
    <property type="project" value="InterPro"/>
</dbReference>
<dbReference type="OrthoDB" id="9770329at2"/>
<dbReference type="Proteomes" id="UP000033607">
    <property type="component" value="Unassembled WGS sequence"/>
</dbReference>
<dbReference type="GO" id="GO:0016020">
    <property type="term" value="C:membrane"/>
    <property type="evidence" value="ECO:0007669"/>
    <property type="project" value="UniProtKB-SubCell"/>
</dbReference>
<dbReference type="InterPro" id="IPR006694">
    <property type="entry name" value="Fatty_acid_hydroxylase"/>
</dbReference>
<protein>
    <submittedName>
        <fullName evidence="7">C-5 sterol desaturase</fullName>
    </submittedName>
</protein>
<name>A0A0F5YEL9_9CYAN</name>
<keyword evidence="4 5" id="KW-0472">Membrane</keyword>
<accession>A0A0F5YEL9</accession>
<feature type="transmembrane region" description="Helical" evidence="5">
    <location>
        <begin position="93"/>
        <end position="115"/>
    </location>
</feature>
<dbReference type="GO" id="GO:0016491">
    <property type="term" value="F:oxidoreductase activity"/>
    <property type="evidence" value="ECO:0007669"/>
    <property type="project" value="InterPro"/>
</dbReference>
<evidence type="ECO:0000256" key="5">
    <source>
        <dbReference type="SAM" id="Phobius"/>
    </source>
</evidence>
<reference evidence="7 8" key="1">
    <citation type="submission" date="2015-06" db="EMBL/GenBank/DDBJ databases">
        <title>Draft genome assembly of filamentous brackish cyanobacterium Limnoraphis robusta strain CS-951.</title>
        <authorList>
            <person name="Willis A."/>
            <person name="Parks M."/>
            <person name="Burford M.A."/>
        </authorList>
    </citation>
    <scope>NUCLEOTIDE SEQUENCE [LARGE SCALE GENOMIC DNA]</scope>
    <source>
        <strain evidence="7 8">CS-951</strain>
    </source>
</reference>
<dbReference type="PATRIC" id="fig|1637645.4.peg.2556"/>
<evidence type="ECO:0000313" key="8">
    <source>
        <dbReference type="Proteomes" id="UP000033607"/>
    </source>
</evidence>
<dbReference type="GO" id="GO:0008610">
    <property type="term" value="P:lipid biosynthetic process"/>
    <property type="evidence" value="ECO:0007669"/>
    <property type="project" value="InterPro"/>
</dbReference>
<feature type="transmembrane region" description="Helical" evidence="5">
    <location>
        <begin position="156"/>
        <end position="185"/>
    </location>
</feature>
<evidence type="ECO:0000313" key="7">
    <source>
        <dbReference type="EMBL" id="KKD37198.1"/>
    </source>
</evidence>
<keyword evidence="3 5" id="KW-1133">Transmembrane helix</keyword>
<evidence type="ECO:0000256" key="4">
    <source>
        <dbReference type="ARBA" id="ARBA00023136"/>
    </source>
</evidence>
<gene>
    <name evidence="7" type="ORF">WN50_15590</name>
</gene>
<comment type="caution">
    <text evidence="7">The sequence shown here is derived from an EMBL/GenBank/DDBJ whole genome shotgun (WGS) entry which is preliminary data.</text>
</comment>
<feature type="transmembrane region" description="Helical" evidence="5">
    <location>
        <begin position="59"/>
        <end position="78"/>
    </location>
</feature>
<organism evidence="7 8">
    <name type="scientific">Limnoraphis robusta CS-951</name>
    <dbReference type="NCBI Taxonomy" id="1637645"/>
    <lineage>
        <taxon>Bacteria</taxon>
        <taxon>Bacillati</taxon>
        <taxon>Cyanobacteriota</taxon>
        <taxon>Cyanophyceae</taxon>
        <taxon>Oscillatoriophycideae</taxon>
        <taxon>Oscillatoriales</taxon>
        <taxon>Sirenicapillariaceae</taxon>
        <taxon>Limnoraphis</taxon>
    </lineage>
</organism>
<evidence type="ECO:0000256" key="3">
    <source>
        <dbReference type="ARBA" id="ARBA00022989"/>
    </source>
</evidence>
<feature type="transmembrane region" description="Helical" evidence="5">
    <location>
        <begin position="6"/>
        <end position="38"/>
    </location>
</feature>
<sequence>MKLWFFYFFAFFAIILIRYFLIAGGTYWLFYSFFGGFFGKQYSDFQSPNRDLIKNDIELSIISTFVFSVCTALVMYIHDSGATRLYSSIDDYGLFYLVISFLGVIFLQDTCFYFFHRVFHHPKLFRWLHRGHHRSNYPTPWTSFALDFFEALIQGLFLIAVVFIIPVHFIVLGLLLTTMTIWAVVNHLGFELFPAFPNHWLGKWLISATYHSIHHRNYQIHYGLYFTFWDRLLGTNDFKEEHL</sequence>
<feature type="domain" description="Fatty acid hydroxylase" evidence="6">
    <location>
        <begin position="102"/>
        <end position="235"/>
    </location>
</feature>
<dbReference type="InterPro" id="IPR050307">
    <property type="entry name" value="Sterol_Desaturase_Related"/>
</dbReference>
<proteinExistence type="predicted"/>